<feature type="coiled-coil region" evidence="9">
    <location>
        <begin position="67"/>
        <end position="94"/>
    </location>
</feature>
<dbReference type="EMBL" id="AB012243">
    <property type="protein sequence ID" value="BAB08895.1"/>
    <property type="molecule type" value="Genomic_DNA"/>
</dbReference>
<keyword evidence="5" id="KW-1133">Transmembrane helix</keyword>
<feature type="domain" description="Vesicle transport v-SNARE N-terminal" evidence="10">
    <location>
        <begin position="1"/>
        <end position="91"/>
    </location>
</feature>
<dbReference type="PANTHER" id="PTHR21230:SF67">
    <property type="entry name" value="VESICLE TRANSPORT V-SNARE 11-RELATED"/>
    <property type="match status" value="1"/>
</dbReference>
<dbReference type="Gene3D" id="1.20.58.400">
    <property type="entry name" value="t-snare proteins"/>
    <property type="match status" value="1"/>
</dbReference>
<dbReference type="AlphaFoldDB" id="Q9FK98"/>
<dbReference type="SUPFAM" id="SSF58038">
    <property type="entry name" value="SNARE fusion complex"/>
    <property type="match status" value="1"/>
</dbReference>
<dbReference type="PANTHER" id="PTHR21230">
    <property type="entry name" value="VESICLE TRANSPORT V-SNARE PROTEIN VTI1-RELATED"/>
    <property type="match status" value="1"/>
</dbReference>
<dbReference type="FunFam" id="1.20.58.400:FF:000001">
    <property type="entry name" value="Vesicle transport through interaction with t-SNAREs homolog 1A"/>
    <property type="match status" value="1"/>
</dbReference>
<keyword evidence="2" id="KW-0813">Transport</keyword>
<dbReference type="InterPro" id="IPR007705">
    <property type="entry name" value="Vesicle_trsprt_v-SNARE_N"/>
</dbReference>
<keyword evidence="6 9" id="KW-0175">Coiled coil</keyword>
<evidence type="ECO:0000256" key="9">
    <source>
        <dbReference type="SAM" id="Coils"/>
    </source>
</evidence>
<organism evidence="11">
    <name type="scientific">Arabidopsis thaliana</name>
    <name type="common">Mouse-ear cress</name>
    <dbReference type="NCBI Taxonomy" id="3702"/>
    <lineage>
        <taxon>Eukaryota</taxon>
        <taxon>Viridiplantae</taxon>
        <taxon>Streptophyta</taxon>
        <taxon>Embryophyta</taxon>
        <taxon>Tracheophyta</taxon>
        <taxon>Spermatophyta</taxon>
        <taxon>Magnoliopsida</taxon>
        <taxon>eudicotyledons</taxon>
        <taxon>Gunneridae</taxon>
        <taxon>Pentapetalae</taxon>
        <taxon>rosids</taxon>
        <taxon>malvids</taxon>
        <taxon>Brassicales</taxon>
        <taxon>Brassicaceae</taxon>
        <taxon>Camelineae</taxon>
        <taxon>Arabidopsis</taxon>
    </lineage>
</organism>
<evidence type="ECO:0000256" key="3">
    <source>
        <dbReference type="ARBA" id="ARBA00022692"/>
    </source>
</evidence>
<dbReference type="Pfam" id="PF12352">
    <property type="entry name" value="V-SNARE_C"/>
    <property type="match status" value="1"/>
</dbReference>
<dbReference type="Pfam" id="PF05008">
    <property type="entry name" value="V-SNARE"/>
    <property type="match status" value="1"/>
</dbReference>
<evidence type="ECO:0000256" key="6">
    <source>
        <dbReference type="ARBA" id="ARBA00023054"/>
    </source>
</evidence>
<evidence type="ECO:0000256" key="7">
    <source>
        <dbReference type="ARBA" id="ARBA00023136"/>
    </source>
</evidence>
<reference evidence="11" key="1">
    <citation type="journal article" date="1998" name="DNA Res.">
        <title>Structural analysis of Arabidopsis thaliana chromosome 5. VI. Sequence features of the regions of 1,367,185 bp covered by 19 physically assigned P1 and TAC clones.</title>
        <authorList>
            <person name="Kotani H."/>
            <person name="Nakamura Y."/>
            <person name="Sato S."/>
            <person name="Asamizu E."/>
            <person name="Kaneko T."/>
            <person name="Miyajima N."/>
            <person name="Tabata S."/>
        </authorList>
    </citation>
    <scope>NUCLEOTIDE SEQUENCE [LARGE SCALE GENOMIC DNA]</scope>
</reference>
<evidence type="ECO:0000313" key="11">
    <source>
        <dbReference type="EMBL" id="BAB08895.1"/>
    </source>
</evidence>
<evidence type="ECO:0000256" key="4">
    <source>
        <dbReference type="ARBA" id="ARBA00022927"/>
    </source>
</evidence>
<dbReference type="GO" id="GO:0005768">
    <property type="term" value="C:endosome"/>
    <property type="evidence" value="ECO:0007669"/>
    <property type="project" value="UniProtKB-ARBA"/>
</dbReference>
<dbReference type="CDD" id="cd15862">
    <property type="entry name" value="SNARE_Vti1"/>
    <property type="match status" value="1"/>
</dbReference>
<sequence length="212" mass="24511">MSNVFHEYDQQYSELSINLSKKCSLAFSLKGGEKKEKLSEITYDLENAEKLISKMDHAASNLPPNIKSILLEKLKESKSSLKRLRNEIKRNTSENLKVTTREEVLEAEKAVCKDMDLADQRSRLMKSTEGLVRTREMIKDSQRKLLETENIGISILENLQRQKESLQNSQAMLHEIDDTVKESRSIVRSIKIKEFFTVTAPIIIYFLFKLVK</sequence>
<dbReference type="InterPro" id="IPR010989">
    <property type="entry name" value="SNARE"/>
</dbReference>
<dbReference type="GO" id="GO:0016192">
    <property type="term" value="P:vesicle-mediated transport"/>
    <property type="evidence" value="ECO:0007669"/>
    <property type="project" value="InterPro"/>
</dbReference>
<evidence type="ECO:0000256" key="5">
    <source>
        <dbReference type="ARBA" id="ARBA00022989"/>
    </source>
</evidence>
<evidence type="ECO:0000259" key="10">
    <source>
        <dbReference type="Pfam" id="PF05008"/>
    </source>
</evidence>
<evidence type="ECO:0000256" key="8">
    <source>
        <dbReference type="ARBA" id="ARBA00060376"/>
    </source>
</evidence>
<reference key="2">
    <citation type="journal article" date="2000" name="Nature">
        <title>Sequence and analysis of chromosome 5 of the plant Arabidopsis thaliana.</title>
        <authorList>
            <consortium name="Kazusa DNA Research Institute"/>
            <consortium name="Cold Spring Harbor and Washington University in St Louis Sequencing Consortium"/>
            <consortium name="European Union Arabidopsis Genome Sequencing Consortium"/>
            <person name="Tabata S."/>
            <person name="Kaneko T."/>
            <person name="Nakamura Y."/>
            <person name="Kotani H."/>
            <person name="Kato T."/>
            <person name="Asamizu E."/>
            <person name="Miyajima N."/>
            <person name="Sasamoto S."/>
            <person name="Kimura T."/>
            <person name="Hosouchi T."/>
            <person name="Kawashima K."/>
            <person name="Kohara M."/>
            <person name="Matsumoto M."/>
            <person name="Matsuno A."/>
            <person name="Muraki A."/>
            <person name="Nakayama S."/>
            <person name="Nakazaki N."/>
            <person name="Naruo K."/>
            <person name="Okumura S."/>
            <person name="Shinpo S."/>
            <person name="Takeuchi C."/>
            <person name="Wada T."/>
            <person name="Watanabe A."/>
            <person name="Yamada M."/>
            <person name="Yasuda M."/>
            <person name="Sato S."/>
            <person name="de la Bastide M."/>
            <person name="Huang E."/>
            <person name="Spiegel L."/>
            <person name="Gnoj L."/>
            <person name="O'Shaughnessy A."/>
            <person name="Preston R."/>
            <person name="Habermann K."/>
            <person name="Murray J."/>
            <person name="Johnson D."/>
            <person name="Rohlfing T."/>
            <person name="Nelson J."/>
            <person name="Stoneking T."/>
            <person name="Pepin K."/>
            <person name="Spieth J."/>
            <person name="Sekhon M."/>
            <person name="Armstrong J."/>
            <person name="Becker M."/>
            <person name="Belter E."/>
            <person name="Cordum H."/>
            <person name="Cordes M."/>
            <person name="Courtney L."/>
            <person name="Courtney W."/>
            <person name="Dante M."/>
            <person name="Du H."/>
            <person name="Edwards J."/>
            <person name="Fryman J."/>
            <person name="Haakensen B."/>
            <person name="Lamar E."/>
            <person name="Latreille P."/>
            <person name="Leonard S."/>
            <person name="Meyer R."/>
            <person name="Mulvaney E."/>
            <person name="Ozersky P."/>
            <person name="Riley A."/>
            <person name="Strowmatt C."/>
            <person name="Wagner-McPherson C."/>
            <person name="Wollam A."/>
            <person name="Yoakum M."/>
            <person name="Bell M."/>
            <person name="Dedhia N."/>
            <person name="Parnell L."/>
            <person name="Shah R."/>
            <person name="Rodriguez M."/>
            <person name="See L.H."/>
            <person name="Vil D."/>
            <person name="Baker J."/>
            <person name="Kirchoff K."/>
            <person name="Toth K."/>
            <person name="King L."/>
            <person name="Bahret A."/>
            <person name="Miller B."/>
            <person name="Marra M."/>
            <person name="Martienssen R."/>
            <person name="McCombie W.R."/>
            <person name="Wilson R.K."/>
            <person name="Murphy G."/>
            <person name="Bancroft I."/>
            <person name="Volckaert G."/>
            <person name="Wambutt R."/>
            <person name="Dusterhoft A."/>
            <person name="Stiekema W."/>
            <person name="Pohl T."/>
            <person name="Entian K.D."/>
            <person name="Terryn N."/>
            <person name="Hartley N."/>
            <person name="Bent E."/>
            <person name="Johnson S."/>
            <person name="Langham S.A."/>
            <person name="McCullagh B."/>
            <person name="Robben J."/>
            <person name="Grymonprez B."/>
            <person name="Zimmermann W."/>
            <person name="Ramsperger U."/>
            <person name="Wedler H."/>
            <person name="Balke K."/>
            <person name="Wedler E."/>
            <person name="Peters S."/>
            <person name="van Staveren M."/>
            <person name="Dirkse W."/>
            <person name="Mooijman P."/>
            <person name="Lankhorst R.K."/>
            <person name="Weitzenegger T."/>
            <person name="Bothe G."/>
            <person name="Rose M."/>
            <person name="Hauf J."/>
            <person name="Berneiser S."/>
            <person name="Hempel S."/>
            <person name="Feldpausch M."/>
            <person name="Lamberth S."/>
            <person name="Villarroel R."/>
            <person name="Gielen J."/>
            <person name="Ardiles W."/>
            <person name="Bents O."/>
            <person name="Lemcke K."/>
            <person name="Kolesov G."/>
            <person name="Mayer K."/>
            <person name="Rudd S."/>
            <person name="Schoof H."/>
            <person name="Schueller C."/>
            <person name="Zaccaria P."/>
            <person name="Mewes H.W."/>
            <person name="Bevan M."/>
            <person name="Fransz P."/>
        </authorList>
    </citation>
    <scope>NUCLEOTIDE SEQUENCE [LARGE SCALE GENOMIC DNA]</scope>
    <source>
        <strain>cv. Columbia</strain>
    </source>
</reference>
<protein>
    <submittedName>
        <fullName evidence="11">V-SNARE AtVTI1a-like protein</fullName>
    </submittedName>
</protein>
<keyword evidence="3" id="KW-0812">Transmembrane</keyword>
<dbReference type="InterPro" id="IPR038407">
    <property type="entry name" value="v-SNARE_N_sf"/>
</dbReference>
<comment type="similarity">
    <text evidence="1">Belongs to the VTI1 family.</text>
</comment>
<evidence type="ECO:0000256" key="1">
    <source>
        <dbReference type="ARBA" id="ARBA00006108"/>
    </source>
</evidence>
<dbReference type="ExpressionAtlas" id="Q9FK98">
    <property type="expression patterns" value="baseline and differential"/>
</dbReference>
<keyword evidence="7" id="KW-0472">Membrane</keyword>
<accession>Q9FK98</accession>
<keyword evidence="4" id="KW-0653">Protein transport</keyword>
<dbReference type="SUPFAM" id="SSF47661">
    <property type="entry name" value="t-snare proteins"/>
    <property type="match status" value="1"/>
</dbReference>
<dbReference type="FunFam" id="1.20.5.110:FF:000002">
    <property type="entry name" value="Vesicle transport through interaction with t-SNAREsB"/>
    <property type="match status" value="1"/>
</dbReference>
<comment type="subcellular location">
    <subcellularLocation>
        <location evidence="8">Prevacuolar compartment membrane</location>
        <topology evidence="8">Single-pass type IV membrane protein</topology>
    </subcellularLocation>
</comment>
<proteinExistence type="inferred from homology"/>
<evidence type="ECO:0000256" key="2">
    <source>
        <dbReference type="ARBA" id="ARBA00022448"/>
    </source>
</evidence>
<name>Q9FK98_ARATH</name>
<dbReference type="GO" id="GO:0016020">
    <property type="term" value="C:membrane"/>
    <property type="evidence" value="ECO:0007669"/>
    <property type="project" value="InterPro"/>
</dbReference>
<dbReference type="Gene3D" id="1.20.5.110">
    <property type="match status" value="1"/>
</dbReference>
<dbReference type="GO" id="GO:0006886">
    <property type="term" value="P:intracellular protein transport"/>
    <property type="evidence" value="ECO:0007669"/>
    <property type="project" value="InterPro"/>
</dbReference>